<keyword evidence="1" id="KW-0472">Membrane</keyword>
<comment type="caution">
    <text evidence="2">The sequence shown here is derived from an EMBL/GenBank/DDBJ whole genome shotgun (WGS) entry which is preliminary data.</text>
</comment>
<keyword evidence="3" id="KW-1185">Reference proteome</keyword>
<dbReference type="EMBL" id="JACXAA010000010">
    <property type="protein sequence ID" value="MBD2755955.1"/>
    <property type="molecule type" value="Genomic_DNA"/>
</dbReference>
<gene>
    <name evidence="2" type="ORF">IC230_23860</name>
</gene>
<dbReference type="AlphaFoldDB" id="A0A927B5S5"/>
<proteinExistence type="predicted"/>
<evidence type="ECO:0000313" key="3">
    <source>
        <dbReference type="Proteomes" id="UP000653797"/>
    </source>
</evidence>
<dbReference type="RefSeq" id="WP_191041577.1">
    <property type="nucleotide sequence ID" value="NZ_JACXAA010000010.1"/>
</dbReference>
<keyword evidence="1" id="KW-0812">Transmembrane</keyword>
<name>A0A927B5S5_9BACT</name>
<evidence type="ECO:0000256" key="1">
    <source>
        <dbReference type="SAM" id="Phobius"/>
    </source>
</evidence>
<feature type="transmembrane region" description="Helical" evidence="1">
    <location>
        <begin position="40"/>
        <end position="62"/>
    </location>
</feature>
<organism evidence="2 3">
    <name type="scientific">Spirosoma validum</name>
    <dbReference type="NCBI Taxonomy" id="2771355"/>
    <lineage>
        <taxon>Bacteria</taxon>
        <taxon>Pseudomonadati</taxon>
        <taxon>Bacteroidota</taxon>
        <taxon>Cytophagia</taxon>
        <taxon>Cytophagales</taxon>
        <taxon>Cytophagaceae</taxon>
        <taxon>Spirosoma</taxon>
    </lineage>
</organism>
<keyword evidence="1" id="KW-1133">Transmembrane helix</keyword>
<dbReference type="Proteomes" id="UP000653797">
    <property type="component" value="Unassembled WGS sequence"/>
</dbReference>
<evidence type="ECO:0000313" key="2">
    <source>
        <dbReference type="EMBL" id="MBD2755955.1"/>
    </source>
</evidence>
<sequence>MHKILLLILISLGALVAFTGYCAALIDWIQDFSGGVYQKNYLEAVLETAGLGIYTFLGIRFFNRNLGSFR</sequence>
<protein>
    <submittedName>
        <fullName evidence="2">Uncharacterized protein</fullName>
    </submittedName>
</protein>
<reference evidence="2" key="1">
    <citation type="submission" date="2020-09" db="EMBL/GenBank/DDBJ databases">
        <authorList>
            <person name="Kim M.K."/>
        </authorList>
    </citation>
    <scope>NUCLEOTIDE SEQUENCE</scope>
    <source>
        <strain evidence="2">BT704</strain>
    </source>
</reference>
<accession>A0A927B5S5</accession>